<protein>
    <recommendedName>
        <fullName evidence="6">Small ribosomal subunit protein uS19c</fullName>
    </recommendedName>
</protein>
<keyword evidence="8" id="KW-0496">Mitochondrion</keyword>
<dbReference type="Gene3D" id="3.30.860.10">
    <property type="entry name" value="30s Ribosomal Protein S19, Chain A"/>
    <property type="match status" value="1"/>
</dbReference>
<dbReference type="AlphaFoldDB" id="B2MWV6"/>
<dbReference type="GO" id="GO:0005763">
    <property type="term" value="C:mitochondrial small ribosomal subunit"/>
    <property type="evidence" value="ECO:0007669"/>
    <property type="project" value="TreeGrafter"/>
</dbReference>
<dbReference type="Pfam" id="PF00203">
    <property type="entry name" value="Ribosomal_S19"/>
    <property type="match status" value="1"/>
</dbReference>
<dbReference type="InterPro" id="IPR020934">
    <property type="entry name" value="Ribosomal_uS19_CS"/>
</dbReference>
<comment type="similarity">
    <text evidence="1 7">Belongs to the universal ribosomal protein uS19 family.</text>
</comment>
<name>B2MWV6_HEMAN</name>
<dbReference type="PIRSF" id="PIRSF002144">
    <property type="entry name" value="Ribosomal_S19"/>
    <property type="match status" value="1"/>
</dbReference>
<dbReference type="GO" id="GO:0000028">
    <property type="term" value="P:ribosomal small subunit assembly"/>
    <property type="evidence" value="ECO:0007669"/>
    <property type="project" value="TreeGrafter"/>
</dbReference>
<evidence type="ECO:0000256" key="2">
    <source>
        <dbReference type="ARBA" id="ARBA00022730"/>
    </source>
</evidence>
<keyword evidence="2" id="KW-0699">rRNA-binding</keyword>
<dbReference type="GeneID" id="6262027"/>
<dbReference type="PANTHER" id="PTHR11880:SF8">
    <property type="entry name" value="SMALL RIBOSOMAL SUBUNIT PROTEIN US19M"/>
    <property type="match status" value="1"/>
</dbReference>
<dbReference type="PROSITE" id="PS00323">
    <property type="entry name" value="RIBOSOMAL_S19"/>
    <property type="match status" value="1"/>
</dbReference>
<dbReference type="GO" id="GO:0003735">
    <property type="term" value="F:structural constituent of ribosome"/>
    <property type="evidence" value="ECO:0007669"/>
    <property type="project" value="InterPro"/>
</dbReference>
<dbReference type="InterPro" id="IPR002222">
    <property type="entry name" value="Ribosomal_uS19"/>
</dbReference>
<sequence>MARSLWKGPFIQNLILKKATNWKKNNLPSYKLIRIWSRNSVIFPSFVGLNFEVYNGKTYVPLLIKKKMIGAKFGEFVLTRKMVKHK</sequence>
<evidence type="ECO:0000256" key="1">
    <source>
        <dbReference type="ARBA" id="ARBA00007345"/>
    </source>
</evidence>
<dbReference type="InterPro" id="IPR005732">
    <property type="entry name" value="Ribosomal_uS19_bac-type"/>
</dbReference>
<dbReference type="GO" id="GO:0006412">
    <property type="term" value="P:translation"/>
    <property type="evidence" value="ECO:0007669"/>
    <property type="project" value="InterPro"/>
</dbReference>
<evidence type="ECO:0000256" key="4">
    <source>
        <dbReference type="ARBA" id="ARBA00022980"/>
    </source>
</evidence>
<dbReference type="RefSeq" id="YP_001874794.1">
    <property type="nucleotide sequence ID" value="NC_010637.1"/>
</dbReference>
<proteinExistence type="inferred from homology"/>
<dbReference type="PANTHER" id="PTHR11880">
    <property type="entry name" value="RIBOSOMAL PROTEIN S19P FAMILY MEMBER"/>
    <property type="match status" value="1"/>
</dbReference>
<evidence type="ECO:0000256" key="3">
    <source>
        <dbReference type="ARBA" id="ARBA00022884"/>
    </source>
</evidence>
<keyword evidence="3" id="KW-0694">RNA-binding</keyword>
<dbReference type="GO" id="GO:0019843">
    <property type="term" value="F:rRNA binding"/>
    <property type="evidence" value="ECO:0007669"/>
    <property type="project" value="UniProtKB-KW"/>
</dbReference>
<reference evidence="8" key="1">
    <citation type="journal article" date="2008" name="BMC Genomics">
        <title>Complete sequence and analysis of the mitochondrial genome of Hemiselmis andersenii CCMP644 (Cryptophyceae).</title>
        <authorList>
            <person name="Kim E."/>
            <person name="Lane C.E."/>
            <person name="Curtis B.A."/>
            <person name="Kozera C."/>
            <person name="Bowman S."/>
            <person name="Archibald J.M."/>
        </authorList>
    </citation>
    <scope>NUCLEOTIDE SEQUENCE [LARGE SCALE GENOMIC DNA]</scope>
    <source>
        <strain evidence="8">CCMP 644</strain>
        <strain>CCMP644</strain>
    </source>
</reference>
<dbReference type="InterPro" id="IPR023575">
    <property type="entry name" value="Ribosomal_uS19_SF"/>
</dbReference>
<geneLocation type="mitochondrion" evidence="8"/>
<dbReference type="HAMAP" id="MF_00531">
    <property type="entry name" value="Ribosomal_uS19"/>
    <property type="match status" value="1"/>
</dbReference>
<evidence type="ECO:0000256" key="6">
    <source>
        <dbReference type="ARBA" id="ARBA00035253"/>
    </source>
</evidence>
<dbReference type="FunFam" id="3.30.860.10:FF:000001">
    <property type="entry name" value="30S ribosomal protein S19"/>
    <property type="match status" value="1"/>
</dbReference>
<accession>B2MWV6</accession>
<keyword evidence="5 7" id="KW-0687">Ribonucleoprotein</keyword>
<organism evidence="8">
    <name type="scientific">Hemiselmis andersenii</name>
    <name type="common">Cryptophyte alga</name>
    <dbReference type="NCBI Taxonomy" id="464988"/>
    <lineage>
        <taxon>Eukaryota</taxon>
        <taxon>Cryptophyceae</taxon>
        <taxon>Cryptomonadales</taxon>
        <taxon>Hemiselmidaceae</taxon>
        <taxon>Hemiselmis</taxon>
    </lineage>
</organism>
<dbReference type="PRINTS" id="PR00975">
    <property type="entry name" value="RIBOSOMALS19"/>
</dbReference>
<gene>
    <name evidence="8" type="primary">rps19</name>
    <name evidence="8" type="ORF">HAM_064</name>
</gene>
<dbReference type="NCBIfam" id="TIGR01050">
    <property type="entry name" value="rpsS_bact"/>
    <property type="match status" value="1"/>
</dbReference>
<evidence type="ECO:0000256" key="7">
    <source>
        <dbReference type="RuleBase" id="RU003485"/>
    </source>
</evidence>
<keyword evidence="4 7" id="KW-0689">Ribosomal protein</keyword>
<dbReference type="EMBL" id="EU651892">
    <property type="protein sequence ID" value="ACC78248.1"/>
    <property type="molecule type" value="Genomic_DNA"/>
</dbReference>
<dbReference type="SUPFAM" id="SSF54570">
    <property type="entry name" value="Ribosomal protein S19"/>
    <property type="match status" value="1"/>
</dbReference>
<evidence type="ECO:0000313" key="8">
    <source>
        <dbReference type="EMBL" id="ACC78248.1"/>
    </source>
</evidence>
<evidence type="ECO:0000256" key="5">
    <source>
        <dbReference type="ARBA" id="ARBA00023274"/>
    </source>
</evidence>